<comment type="caution">
    <text evidence="1">The sequence shown here is derived from an EMBL/GenBank/DDBJ whole genome shotgun (WGS) entry which is preliminary data.</text>
</comment>
<gene>
    <name evidence="1" type="ORF">B0T19DRAFT_419611</name>
</gene>
<accession>A0AAE0IZN1</accession>
<reference evidence="1" key="2">
    <citation type="submission" date="2023-06" db="EMBL/GenBank/DDBJ databases">
        <authorList>
            <consortium name="Lawrence Berkeley National Laboratory"/>
            <person name="Haridas S."/>
            <person name="Hensen N."/>
            <person name="Bonometti L."/>
            <person name="Westerberg I."/>
            <person name="Brannstrom I.O."/>
            <person name="Guillou S."/>
            <person name="Cros-Aarteil S."/>
            <person name="Calhoun S."/>
            <person name="Kuo A."/>
            <person name="Mondo S."/>
            <person name="Pangilinan J."/>
            <person name="Riley R."/>
            <person name="Labutti K."/>
            <person name="Andreopoulos B."/>
            <person name="Lipzen A."/>
            <person name="Chen C."/>
            <person name="Yanf M."/>
            <person name="Daum C."/>
            <person name="Ng V."/>
            <person name="Clum A."/>
            <person name="Steindorff A."/>
            <person name="Ohm R."/>
            <person name="Martin F."/>
            <person name="Silar P."/>
            <person name="Natvig D."/>
            <person name="Lalanne C."/>
            <person name="Gautier V."/>
            <person name="Ament-Velasquez S.L."/>
            <person name="Kruys A."/>
            <person name="Hutchinson M.I."/>
            <person name="Powell A.J."/>
            <person name="Barry K."/>
            <person name="Miller A.N."/>
            <person name="Grigoriev I.V."/>
            <person name="Debuchy R."/>
            <person name="Gladieux P."/>
            <person name="Thoren M.H."/>
            <person name="Johannesson H."/>
        </authorList>
    </citation>
    <scope>NUCLEOTIDE SEQUENCE</scope>
    <source>
        <strain evidence="1">SMH4131-1</strain>
    </source>
</reference>
<evidence type="ECO:0000313" key="2">
    <source>
        <dbReference type="Proteomes" id="UP001286456"/>
    </source>
</evidence>
<keyword evidence="2" id="KW-1185">Reference proteome</keyword>
<protein>
    <submittedName>
        <fullName evidence="1">Uncharacterized protein</fullName>
    </submittedName>
</protein>
<organism evidence="1 2">
    <name type="scientific">Cercophora scortea</name>
    <dbReference type="NCBI Taxonomy" id="314031"/>
    <lineage>
        <taxon>Eukaryota</taxon>
        <taxon>Fungi</taxon>
        <taxon>Dikarya</taxon>
        <taxon>Ascomycota</taxon>
        <taxon>Pezizomycotina</taxon>
        <taxon>Sordariomycetes</taxon>
        <taxon>Sordariomycetidae</taxon>
        <taxon>Sordariales</taxon>
        <taxon>Lasiosphaeriaceae</taxon>
        <taxon>Cercophora</taxon>
    </lineage>
</organism>
<dbReference type="EMBL" id="JAUEPO010000002">
    <property type="protein sequence ID" value="KAK3333945.1"/>
    <property type="molecule type" value="Genomic_DNA"/>
</dbReference>
<name>A0AAE0IZN1_9PEZI</name>
<dbReference type="Proteomes" id="UP001286456">
    <property type="component" value="Unassembled WGS sequence"/>
</dbReference>
<evidence type="ECO:0000313" key="1">
    <source>
        <dbReference type="EMBL" id="KAK3333945.1"/>
    </source>
</evidence>
<reference evidence="1" key="1">
    <citation type="journal article" date="2023" name="Mol. Phylogenet. Evol.">
        <title>Genome-scale phylogeny and comparative genomics of the fungal order Sordariales.</title>
        <authorList>
            <person name="Hensen N."/>
            <person name="Bonometti L."/>
            <person name="Westerberg I."/>
            <person name="Brannstrom I.O."/>
            <person name="Guillou S."/>
            <person name="Cros-Aarteil S."/>
            <person name="Calhoun S."/>
            <person name="Haridas S."/>
            <person name="Kuo A."/>
            <person name="Mondo S."/>
            <person name="Pangilinan J."/>
            <person name="Riley R."/>
            <person name="LaButti K."/>
            <person name="Andreopoulos B."/>
            <person name="Lipzen A."/>
            <person name="Chen C."/>
            <person name="Yan M."/>
            <person name="Daum C."/>
            <person name="Ng V."/>
            <person name="Clum A."/>
            <person name="Steindorff A."/>
            <person name="Ohm R.A."/>
            <person name="Martin F."/>
            <person name="Silar P."/>
            <person name="Natvig D.O."/>
            <person name="Lalanne C."/>
            <person name="Gautier V."/>
            <person name="Ament-Velasquez S.L."/>
            <person name="Kruys A."/>
            <person name="Hutchinson M.I."/>
            <person name="Powell A.J."/>
            <person name="Barry K."/>
            <person name="Miller A.N."/>
            <person name="Grigoriev I.V."/>
            <person name="Debuchy R."/>
            <person name="Gladieux P."/>
            <person name="Hiltunen Thoren M."/>
            <person name="Johannesson H."/>
        </authorList>
    </citation>
    <scope>NUCLEOTIDE SEQUENCE</scope>
    <source>
        <strain evidence="1">SMH4131-1</strain>
    </source>
</reference>
<proteinExistence type="predicted"/>
<sequence length="282" mass="30596">MIPPVNASAAFISQSGATNSTIICLAAARWAATDTWISKPVENSAQSSLAVDPSAAKNGFSDLSDRISLPADWADRLNTAASSTNATAKEPGALDRLHDLCEKHKPTRCLAIAFSLYLTDVLSRYHHSLDIYNCTGRLGDFSHRLKCLERSDPRKTDSPADQRTIEINPMDIEQYTGITVTYSSYRYAYGMLGAMESIAWVVLQLHLMLVVAYVAERCIRGRKPSGAVAGDDWSDVGELVALAIRAKPPGASAVLRGVIRTETGNVDDKIDGRLSPDIILRS</sequence>
<dbReference type="AlphaFoldDB" id="A0AAE0IZN1"/>